<dbReference type="Pfam" id="PF21725">
    <property type="entry name" value="T7SS_signal"/>
    <property type="match status" value="1"/>
</dbReference>
<accession>A0A9W4DWF2</accession>
<keyword evidence="4" id="KW-1185">Reference proteome</keyword>
<name>A0A9W4DWF2_9ACTN</name>
<dbReference type="Proteomes" id="UP001152519">
    <property type="component" value="Unassembled WGS sequence"/>
</dbReference>
<feature type="domain" description="Putative T7SS secretion signal" evidence="2">
    <location>
        <begin position="17"/>
        <end position="255"/>
    </location>
</feature>
<feature type="domain" description="Tox-PL" evidence="1">
    <location>
        <begin position="449"/>
        <end position="565"/>
    </location>
</feature>
<dbReference type="InterPro" id="IPR049082">
    <property type="entry name" value="T7SS_signal"/>
</dbReference>
<dbReference type="AlphaFoldDB" id="A0A9W4DWF2"/>
<dbReference type="RefSeq" id="WP_251497037.1">
    <property type="nucleotide sequence ID" value="NZ_CAJSLV010000083.1"/>
</dbReference>
<gene>
    <name evidence="3" type="ORF">SCOCK_510014</name>
</gene>
<protein>
    <submittedName>
        <fullName evidence="3">Papain fold toxin 1, glutamine deamidase</fullName>
    </submittedName>
</protein>
<evidence type="ECO:0000313" key="3">
    <source>
        <dbReference type="EMBL" id="CAG6397277.1"/>
    </source>
</evidence>
<dbReference type="InterPro" id="IPR028908">
    <property type="entry name" value="Tox-PL_dom"/>
</dbReference>
<evidence type="ECO:0000259" key="2">
    <source>
        <dbReference type="Pfam" id="PF21725"/>
    </source>
</evidence>
<proteinExistence type="predicted"/>
<dbReference type="EMBL" id="CAJSLV010000083">
    <property type="protein sequence ID" value="CAG6397277.1"/>
    <property type="molecule type" value="Genomic_DNA"/>
</dbReference>
<comment type="caution">
    <text evidence="3">The sequence shown here is derived from an EMBL/GenBank/DDBJ whole genome shotgun (WGS) entry which is preliminary data.</text>
</comment>
<evidence type="ECO:0000259" key="1">
    <source>
        <dbReference type="Pfam" id="PF15644"/>
    </source>
</evidence>
<reference evidence="3" key="1">
    <citation type="submission" date="2021-05" db="EMBL/GenBank/DDBJ databases">
        <authorList>
            <person name="Arsene-Ploetze F."/>
        </authorList>
    </citation>
    <scope>NUCLEOTIDE SEQUENCE</scope>
    <source>
        <strain evidence="3">DSM 42138</strain>
    </source>
</reference>
<sequence>MGVRALVDALGDGGDRLLRAAERETGALIDDNARLVAAGLDAAGLHRAAEWTENTGDLVADRLGAEVAEQELGQSDDPKDLLHGDPGRIRAASGRLRRLHRAFDTGRTGLSRLDPGTWNGFGGDAFHAAFTPQPGAWGRAATACQEAADALDHYAFTVEWAQRRAEEAVRLWRRGAEARKKAAAAYNARLDRYAAALAAGPEELPARPGPFTDPGADDRGAAADLLAAARDQRDTAACGTEAAVRSAAGLAPALPDFAGRFCAGTVDLLDTAPIRLEHFAGGLIRSATDAVRFARGLNPYDPYNLTHPAAYVTRLNATAAGLLDLAAHTERLPGLVLGSGWGADSDEASGRLLGNVLLTMATDGGSAAGRNAAGWRNAVPPRGASLDDVRSALRDGPDGLQPVDHADQRALEKVVPRNHDGSFQRYPDPRGPWTGLQNDGGTQVAGRSNNCADNVRAALETWYGNPQVAAARTLSRAADGTLDVLSAERFGVENGNVWGGTAFGYTGPGPAAYERVADEVRGAGHGSSAFVHVEWPPTADGVRTSHVFTALNHGGEVFWFDPQAGIVSTDPIHAAARHVFHYVLDADRRPVTRRPAVTAAEE</sequence>
<organism evidence="3 4">
    <name type="scientific">Actinacidiphila cocklensis</name>
    <dbReference type="NCBI Taxonomy" id="887465"/>
    <lineage>
        <taxon>Bacteria</taxon>
        <taxon>Bacillati</taxon>
        <taxon>Actinomycetota</taxon>
        <taxon>Actinomycetes</taxon>
        <taxon>Kitasatosporales</taxon>
        <taxon>Streptomycetaceae</taxon>
        <taxon>Actinacidiphila</taxon>
    </lineage>
</organism>
<evidence type="ECO:0000313" key="4">
    <source>
        <dbReference type="Proteomes" id="UP001152519"/>
    </source>
</evidence>
<dbReference type="Pfam" id="PF15644">
    <property type="entry name" value="Gln_amidase"/>
    <property type="match status" value="1"/>
</dbReference>